<comment type="caution">
    <text evidence="2">The sequence shown here is derived from an EMBL/GenBank/DDBJ whole genome shotgun (WGS) entry which is preliminary data.</text>
</comment>
<sequence length="149" mass="16815">MPSLSPTQSVEGLAASMSYFITMTNVRTVSFSYTQVASNTHVLIDDPDKGTKMFSLSETNVYRPMPYIIYSYSQTYRKSYLKLLKPKAKLITPEKLIGIVFGSVGLFFIILAIIILVYNKKKEVKAFMDDDIFSTSDDEMENTETVFSG</sequence>
<keyword evidence="3" id="KW-1185">Reference proteome</keyword>
<evidence type="ECO:0000256" key="1">
    <source>
        <dbReference type="SAM" id="Phobius"/>
    </source>
</evidence>
<gene>
    <name evidence="2" type="ORF">M9Y10_038484</name>
</gene>
<keyword evidence="1" id="KW-1133">Transmembrane helix</keyword>
<dbReference type="Proteomes" id="UP001470230">
    <property type="component" value="Unassembled WGS sequence"/>
</dbReference>
<evidence type="ECO:0000313" key="3">
    <source>
        <dbReference type="Proteomes" id="UP001470230"/>
    </source>
</evidence>
<keyword evidence="1" id="KW-0812">Transmembrane</keyword>
<proteinExistence type="predicted"/>
<feature type="transmembrane region" description="Helical" evidence="1">
    <location>
        <begin position="96"/>
        <end position="118"/>
    </location>
</feature>
<accession>A0ABR2K8Q4</accession>
<keyword evidence="1" id="KW-0472">Membrane</keyword>
<dbReference type="EMBL" id="JAPFFF010000006">
    <property type="protein sequence ID" value="KAK8887439.1"/>
    <property type="molecule type" value="Genomic_DNA"/>
</dbReference>
<protein>
    <submittedName>
        <fullName evidence="2">Uncharacterized protein</fullName>
    </submittedName>
</protein>
<name>A0ABR2K8Q4_9EUKA</name>
<reference evidence="2 3" key="1">
    <citation type="submission" date="2024-04" db="EMBL/GenBank/DDBJ databases">
        <title>Tritrichomonas musculus Genome.</title>
        <authorList>
            <person name="Alves-Ferreira E."/>
            <person name="Grigg M."/>
            <person name="Lorenzi H."/>
            <person name="Galac M."/>
        </authorList>
    </citation>
    <scope>NUCLEOTIDE SEQUENCE [LARGE SCALE GENOMIC DNA]</scope>
    <source>
        <strain evidence="2 3">EAF2021</strain>
    </source>
</reference>
<evidence type="ECO:0000313" key="2">
    <source>
        <dbReference type="EMBL" id="KAK8887439.1"/>
    </source>
</evidence>
<organism evidence="2 3">
    <name type="scientific">Tritrichomonas musculus</name>
    <dbReference type="NCBI Taxonomy" id="1915356"/>
    <lineage>
        <taxon>Eukaryota</taxon>
        <taxon>Metamonada</taxon>
        <taxon>Parabasalia</taxon>
        <taxon>Tritrichomonadida</taxon>
        <taxon>Tritrichomonadidae</taxon>
        <taxon>Tritrichomonas</taxon>
    </lineage>
</organism>